<protein>
    <submittedName>
        <fullName evidence="7">MFS transporter</fullName>
    </submittedName>
</protein>
<evidence type="ECO:0000313" key="8">
    <source>
        <dbReference type="Proteomes" id="UP001430804"/>
    </source>
</evidence>
<organism evidence="7 8">
    <name type="scientific">Pseudohoeflea coraliihabitans</name>
    <dbReference type="NCBI Taxonomy" id="2860393"/>
    <lineage>
        <taxon>Bacteria</taxon>
        <taxon>Pseudomonadati</taxon>
        <taxon>Pseudomonadota</taxon>
        <taxon>Alphaproteobacteria</taxon>
        <taxon>Hyphomicrobiales</taxon>
        <taxon>Rhizobiaceae</taxon>
        <taxon>Pseudohoeflea</taxon>
    </lineage>
</organism>
<sequence>MSQPPASASRPRSDPGTEVSYPGRWIALYVMLAANFMNLIDVTIVNVALPSLQRDLGASDTAIEWVAAAYILFYAVGLLPFGRLGDMLGRRTMFLAGVSCFTIASAVCGLAPSIGWLVVARIFQGISAAMMTPQTLAIAQIIFAPRERGSALSMFGLTAGMATVTGPLLGGVLIGLNIFDLTWRPVFLVNIPVGLVTLGLALRYLPKGRGRRDVGIDGIGIMLAMLTVVLIVFPLVEGRNFGWPLWIFAMLAASLPSAYAFARWQIASAGAGRPQLMPASVLRNPQFMTGAVMTTLLFSSIPGLFLVLAIFLQVGFGLTPLQSGLTTIPFSVGVLLASLLANRLASRWPRRRVIIGGTLQVIGMIYLRYVIGAIDGGLNTITLLPPLLIGGLGLGTTIPALFQTVLANVEGKDAGSASGSLQAFQQAGAALGVAVMGQIFFAHFAGQASAAPPALFIEALRAALVYSIAVFAVVVAGGVRYRYQAIR</sequence>
<keyword evidence="4 5" id="KW-0472">Membrane</keyword>
<evidence type="ECO:0000256" key="2">
    <source>
        <dbReference type="ARBA" id="ARBA00022692"/>
    </source>
</evidence>
<dbReference type="CDD" id="cd17321">
    <property type="entry name" value="MFS_MMR_MDR_like"/>
    <property type="match status" value="1"/>
</dbReference>
<feature type="transmembrane region" description="Helical" evidence="5">
    <location>
        <begin position="214"/>
        <end position="233"/>
    </location>
</feature>
<feature type="transmembrane region" description="Helical" evidence="5">
    <location>
        <begin position="464"/>
        <end position="483"/>
    </location>
</feature>
<feature type="transmembrane region" description="Helical" evidence="5">
    <location>
        <begin position="245"/>
        <end position="266"/>
    </location>
</feature>
<feature type="domain" description="Major facilitator superfamily (MFS) profile" evidence="6">
    <location>
        <begin position="27"/>
        <end position="477"/>
    </location>
</feature>
<feature type="transmembrane region" description="Helical" evidence="5">
    <location>
        <begin position="185"/>
        <end position="202"/>
    </location>
</feature>
<feature type="transmembrane region" description="Helical" evidence="5">
    <location>
        <begin position="324"/>
        <end position="341"/>
    </location>
</feature>
<evidence type="ECO:0000256" key="5">
    <source>
        <dbReference type="SAM" id="Phobius"/>
    </source>
</evidence>
<accession>A0ABS6WMA3</accession>
<name>A0ABS6WMA3_9HYPH</name>
<dbReference type="Proteomes" id="UP001430804">
    <property type="component" value="Unassembled WGS sequence"/>
</dbReference>
<keyword evidence="2 5" id="KW-0812">Transmembrane</keyword>
<comment type="subcellular location">
    <subcellularLocation>
        <location evidence="1">Membrane</location>
        <topology evidence="1">Multi-pass membrane protein</topology>
    </subcellularLocation>
</comment>
<keyword evidence="3 5" id="KW-1133">Transmembrane helix</keyword>
<dbReference type="RefSeq" id="WP_219201019.1">
    <property type="nucleotide sequence ID" value="NZ_JAHWQX010000002.1"/>
</dbReference>
<evidence type="ECO:0000256" key="4">
    <source>
        <dbReference type="ARBA" id="ARBA00023136"/>
    </source>
</evidence>
<feature type="transmembrane region" description="Helical" evidence="5">
    <location>
        <begin position="122"/>
        <end position="143"/>
    </location>
</feature>
<evidence type="ECO:0000259" key="6">
    <source>
        <dbReference type="PROSITE" id="PS50850"/>
    </source>
</evidence>
<gene>
    <name evidence="7" type="ORF">KY465_07280</name>
</gene>
<feature type="transmembrane region" description="Helical" evidence="5">
    <location>
        <begin position="423"/>
        <end position="444"/>
    </location>
</feature>
<proteinExistence type="predicted"/>
<feature type="transmembrane region" description="Helical" evidence="5">
    <location>
        <begin position="155"/>
        <end position="179"/>
    </location>
</feature>
<evidence type="ECO:0000313" key="7">
    <source>
        <dbReference type="EMBL" id="MBW3097078.1"/>
    </source>
</evidence>
<dbReference type="PROSITE" id="PS50850">
    <property type="entry name" value="MFS"/>
    <property type="match status" value="1"/>
</dbReference>
<dbReference type="Pfam" id="PF07690">
    <property type="entry name" value="MFS_1"/>
    <property type="match status" value="1"/>
</dbReference>
<dbReference type="EMBL" id="JAHWQX010000002">
    <property type="protein sequence ID" value="MBW3097078.1"/>
    <property type="molecule type" value="Genomic_DNA"/>
</dbReference>
<evidence type="ECO:0000256" key="1">
    <source>
        <dbReference type="ARBA" id="ARBA00004141"/>
    </source>
</evidence>
<keyword evidence="8" id="KW-1185">Reference proteome</keyword>
<feature type="transmembrane region" description="Helical" evidence="5">
    <location>
        <begin position="61"/>
        <end position="81"/>
    </location>
</feature>
<evidence type="ECO:0000256" key="3">
    <source>
        <dbReference type="ARBA" id="ARBA00022989"/>
    </source>
</evidence>
<feature type="transmembrane region" description="Helical" evidence="5">
    <location>
        <begin position="26"/>
        <end position="49"/>
    </location>
</feature>
<reference evidence="7" key="1">
    <citation type="submission" date="2021-07" db="EMBL/GenBank/DDBJ databases">
        <title>Pseudohoeflea marina sp. nov. a polyhydroxyalcanoate-producing bacterium.</title>
        <authorList>
            <person name="Zheng W."/>
            <person name="Yu S."/>
            <person name="Huang Y."/>
        </authorList>
    </citation>
    <scope>NUCLEOTIDE SEQUENCE</scope>
    <source>
        <strain evidence="7">DP4N28-3</strain>
    </source>
</reference>
<feature type="transmembrane region" description="Helical" evidence="5">
    <location>
        <begin position="93"/>
        <end position="116"/>
    </location>
</feature>
<feature type="transmembrane region" description="Helical" evidence="5">
    <location>
        <begin position="287"/>
        <end position="312"/>
    </location>
</feature>
<dbReference type="InterPro" id="IPR011701">
    <property type="entry name" value="MFS"/>
</dbReference>
<dbReference type="PANTHER" id="PTHR42718">
    <property type="entry name" value="MAJOR FACILITATOR SUPERFAMILY MULTIDRUG TRANSPORTER MFSC"/>
    <property type="match status" value="1"/>
</dbReference>
<feature type="transmembrane region" description="Helical" evidence="5">
    <location>
        <begin position="353"/>
        <end position="371"/>
    </location>
</feature>
<comment type="caution">
    <text evidence="7">The sequence shown here is derived from an EMBL/GenBank/DDBJ whole genome shotgun (WGS) entry which is preliminary data.</text>
</comment>
<feature type="transmembrane region" description="Helical" evidence="5">
    <location>
        <begin position="383"/>
        <end position="402"/>
    </location>
</feature>
<dbReference type="InterPro" id="IPR020846">
    <property type="entry name" value="MFS_dom"/>
</dbReference>
<dbReference type="PANTHER" id="PTHR42718:SF39">
    <property type="entry name" value="ACTINORHODIN TRANSPORTER-RELATED"/>
    <property type="match status" value="1"/>
</dbReference>